<evidence type="ECO:0000313" key="2">
    <source>
        <dbReference type="EMBL" id="GLC27034.1"/>
    </source>
</evidence>
<evidence type="ECO:0000256" key="1">
    <source>
        <dbReference type="SAM" id="MobiDB-lite"/>
    </source>
</evidence>
<keyword evidence="3" id="KW-1185">Reference proteome</keyword>
<name>A0AA37Q5M9_9BACT</name>
<feature type="region of interest" description="Disordered" evidence="1">
    <location>
        <begin position="46"/>
        <end position="74"/>
    </location>
</feature>
<gene>
    <name evidence="2" type="ORF">rosag_35470</name>
</gene>
<proteinExistence type="predicted"/>
<feature type="compositionally biased region" description="Polar residues" evidence="1">
    <location>
        <begin position="1"/>
        <end position="14"/>
    </location>
</feature>
<dbReference type="AlphaFoldDB" id="A0AA37Q5M9"/>
<dbReference type="EMBL" id="BRXS01000005">
    <property type="protein sequence ID" value="GLC27034.1"/>
    <property type="molecule type" value="Genomic_DNA"/>
</dbReference>
<reference evidence="2" key="1">
    <citation type="submission" date="2022-08" db="EMBL/GenBank/DDBJ databases">
        <title>Draft genome sequencing of Roseisolibacter agri AW1220.</title>
        <authorList>
            <person name="Tobiishi Y."/>
            <person name="Tonouchi A."/>
        </authorList>
    </citation>
    <scope>NUCLEOTIDE SEQUENCE</scope>
    <source>
        <strain evidence="2">AW1220</strain>
    </source>
</reference>
<dbReference type="Proteomes" id="UP001161325">
    <property type="component" value="Unassembled WGS sequence"/>
</dbReference>
<protein>
    <submittedName>
        <fullName evidence="2">Uncharacterized protein</fullName>
    </submittedName>
</protein>
<accession>A0AA37Q5M9</accession>
<comment type="caution">
    <text evidence="2">The sequence shown here is derived from an EMBL/GenBank/DDBJ whole genome shotgun (WGS) entry which is preliminary data.</text>
</comment>
<evidence type="ECO:0000313" key="3">
    <source>
        <dbReference type="Proteomes" id="UP001161325"/>
    </source>
</evidence>
<organism evidence="2 3">
    <name type="scientific">Roseisolibacter agri</name>
    <dbReference type="NCBI Taxonomy" id="2014610"/>
    <lineage>
        <taxon>Bacteria</taxon>
        <taxon>Pseudomonadati</taxon>
        <taxon>Gemmatimonadota</taxon>
        <taxon>Gemmatimonadia</taxon>
        <taxon>Gemmatimonadales</taxon>
        <taxon>Gemmatimonadaceae</taxon>
        <taxon>Roseisolibacter</taxon>
    </lineage>
</organism>
<feature type="region of interest" description="Disordered" evidence="1">
    <location>
        <begin position="1"/>
        <end position="20"/>
    </location>
</feature>
<sequence>MINAPLFSNDSPVTGTLAPAATLDEPSVTRTRSTFGTPVIHEHPASARTAAADARDRATRGPTVRRPPAGEGTKYRMLLRKLR</sequence>